<dbReference type="GO" id="GO:0004519">
    <property type="term" value="F:endonuclease activity"/>
    <property type="evidence" value="ECO:0007669"/>
    <property type="project" value="UniProtKB-KW"/>
</dbReference>
<evidence type="ECO:0000256" key="2">
    <source>
        <dbReference type="ARBA" id="ARBA00022747"/>
    </source>
</evidence>
<comment type="caution">
    <text evidence="5">The sequence shown here is derived from an EMBL/GenBank/DDBJ whole genome shotgun (WGS) entry which is preliminary data.</text>
</comment>
<evidence type="ECO:0000256" key="3">
    <source>
        <dbReference type="ARBA" id="ARBA00023125"/>
    </source>
</evidence>
<name>A0AB37KBM3_NEIME</name>
<feature type="non-terminal residue" evidence="5">
    <location>
        <position position="80"/>
    </location>
</feature>
<evidence type="ECO:0000259" key="4">
    <source>
        <dbReference type="Pfam" id="PF01420"/>
    </source>
</evidence>
<keyword evidence="5" id="KW-0540">Nuclease</keyword>
<dbReference type="Proteomes" id="UP000260504">
    <property type="component" value="Unassembled WGS sequence"/>
</dbReference>
<dbReference type="Gene3D" id="3.90.220.20">
    <property type="entry name" value="DNA methylase specificity domains"/>
    <property type="match status" value="1"/>
</dbReference>
<dbReference type="EMBL" id="NVYQ01000033">
    <property type="protein sequence ID" value="RGB18527.1"/>
    <property type="molecule type" value="Genomic_DNA"/>
</dbReference>
<comment type="similarity">
    <text evidence="1">Belongs to the type-I restriction system S methylase family.</text>
</comment>
<proteinExistence type="inferred from homology"/>
<keyword evidence="2" id="KW-0680">Restriction system</keyword>
<accession>A0AB37KBM3</accession>
<dbReference type="InterPro" id="IPR000055">
    <property type="entry name" value="Restrct_endonuc_typeI_TRD"/>
</dbReference>
<reference evidence="5 6" key="1">
    <citation type="submission" date="2017-08" db="EMBL/GenBank/DDBJ databases">
        <title>Meningococcal Conjunctivitis and Endemic Carriage at a Military Recruit Training Center.</title>
        <authorList>
            <person name="Bobb A.J."/>
            <person name="Galac M.R."/>
            <person name="Snesrud E."/>
            <person name="Clagett C.D."/>
        </authorList>
    </citation>
    <scope>NUCLEOTIDE SEQUENCE [LARGE SCALE GENOMIC DNA]</scope>
    <source>
        <strain evidence="5 6">MRSN431200</strain>
    </source>
</reference>
<keyword evidence="5" id="KW-0378">Hydrolase</keyword>
<evidence type="ECO:0000313" key="5">
    <source>
        <dbReference type="EMBL" id="RGB18527.1"/>
    </source>
</evidence>
<keyword evidence="3" id="KW-0238">DNA-binding</keyword>
<dbReference type="GO" id="GO:0009307">
    <property type="term" value="P:DNA restriction-modification system"/>
    <property type="evidence" value="ECO:0007669"/>
    <property type="project" value="UniProtKB-KW"/>
</dbReference>
<dbReference type="InterPro" id="IPR044946">
    <property type="entry name" value="Restrct_endonuc_typeI_TRD_sf"/>
</dbReference>
<protein>
    <submittedName>
        <fullName evidence="5">Type I restriction endonuclease subunit S</fullName>
    </submittedName>
</protein>
<sequence length="80" mass="9001">MGEVFDLKNGYTPSKSNKEYWENGSIPWFRMEDIRENGRILDNSLKHISKSAVKGGKLFPAKSIMMSTTATIGEHALIKV</sequence>
<organism evidence="5 6">
    <name type="scientific">Neisseria meningitidis</name>
    <dbReference type="NCBI Taxonomy" id="487"/>
    <lineage>
        <taxon>Bacteria</taxon>
        <taxon>Pseudomonadati</taxon>
        <taxon>Pseudomonadota</taxon>
        <taxon>Betaproteobacteria</taxon>
        <taxon>Neisseriales</taxon>
        <taxon>Neisseriaceae</taxon>
        <taxon>Neisseria</taxon>
    </lineage>
</organism>
<dbReference type="GO" id="GO:0003677">
    <property type="term" value="F:DNA binding"/>
    <property type="evidence" value="ECO:0007669"/>
    <property type="project" value="UniProtKB-KW"/>
</dbReference>
<evidence type="ECO:0000313" key="6">
    <source>
        <dbReference type="Proteomes" id="UP000260504"/>
    </source>
</evidence>
<dbReference type="AlphaFoldDB" id="A0AB37KBM3"/>
<gene>
    <name evidence="5" type="ORF">CIJ84_02930</name>
</gene>
<dbReference type="SUPFAM" id="SSF116734">
    <property type="entry name" value="DNA methylase specificity domain"/>
    <property type="match status" value="1"/>
</dbReference>
<feature type="domain" description="Type I restriction modification DNA specificity" evidence="4">
    <location>
        <begin position="2"/>
        <end position="79"/>
    </location>
</feature>
<evidence type="ECO:0000256" key="1">
    <source>
        <dbReference type="ARBA" id="ARBA00010923"/>
    </source>
</evidence>
<dbReference type="Pfam" id="PF01420">
    <property type="entry name" value="Methylase_S"/>
    <property type="match status" value="1"/>
</dbReference>
<keyword evidence="5" id="KW-0255">Endonuclease</keyword>